<keyword evidence="1" id="KW-0812">Transmembrane</keyword>
<sequence>MNKYIIYIVLLVLLVVIGIQALIKTRDREVVRNQSIIGEAIITDVSIASSYRRALTYQYVFDGRQYKGEKLVNSSGGFLSSIVGKSFPLVINGDNPEKSELLIFRKDFSDFDLDFPDSLKWVEE</sequence>
<name>A0ABZ2Z3H5_9BACT</name>
<keyword evidence="1" id="KW-1133">Transmembrane helix</keyword>
<keyword evidence="3" id="KW-1185">Reference proteome</keyword>
<dbReference type="EMBL" id="CP150096">
    <property type="protein sequence ID" value="WZN46122.1"/>
    <property type="molecule type" value="Genomic_DNA"/>
</dbReference>
<evidence type="ECO:0000256" key="1">
    <source>
        <dbReference type="SAM" id="Phobius"/>
    </source>
</evidence>
<dbReference type="RefSeq" id="WP_341840863.1">
    <property type="nucleotide sequence ID" value="NZ_CP149792.1"/>
</dbReference>
<keyword evidence="1" id="KW-0472">Membrane</keyword>
<accession>A0ABZ2Z3H5</accession>
<proteinExistence type="predicted"/>
<feature type="transmembrane region" description="Helical" evidence="1">
    <location>
        <begin position="6"/>
        <end position="23"/>
    </location>
</feature>
<reference evidence="2 3" key="1">
    <citation type="submission" date="2024-03" db="EMBL/GenBank/DDBJ databases">
        <title>Chitinophaga caseinilytica sp. nov., a casein hydrolysing bacterium isolated from forest soil.</title>
        <authorList>
            <person name="Lee D.S."/>
            <person name="Han D.M."/>
            <person name="Baek J.H."/>
            <person name="Choi D.G."/>
            <person name="Jeon J.H."/>
            <person name="Jeon C.O."/>
        </authorList>
    </citation>
    <scope>NUCLEOTIDE SEQUENCE [LARGE SCALE GENOMIC DNA]</scope>
    <source>
        <strain evidence="2 3">KACC 19118</strain>
    </source>
</reference>
<protein>
    <recommendedName>
        <fullName evidence="4">DUF3592 domain-containing protein</fullName>
    </recommendedName>
</protein>
<dbReference type="Proteomes" id="UP001449657">
    <property type="component" value="Chromosome"/>
</dbReference>
<gene>
    <name evidence="2" type="ORF">WJU22_24825</name>
</gene>
<evidence type="ECO:0000313" key="3">
    <source>
        <dbReference type="Proteomes" id="UP001449657"/>
    </source>
</evidence>
<evidence type="ECO:0008006" key="4">
    <source>
        <dbReference type="Google" id="ProtNLM"/>
    </source>
</evidence>
<evidence type="ECO:0000313" key="2">
    <source>
        <dbReference type="EMBL" id="WZN46122.1"/>
    </source>
</evidence>
<organism evidence="2 3">
    <name type="scientific">Chitinophaga caseinilytica</name>
    <dbReference type="NCBI Taxonomy" id="2267521"/>
    <lineage>
        <taxon>Bacteria</taxon>
        <taxon>Pseudomonadati</taxon>
        <taxon>Bacteroidota</taxon>
        <taxon>Chitinophagia</taxon>
        <taxon>Chitinophagales</taxon>
        <taxon>Chitinophagaceae</taxon>
        <taxon>Chitinophaga</taxon>
    </lineage>
</organism>